<keyword evidence="1" id="KW-0812">Transmembrane</keyword>
<dbReference type="Proteomes" id="UP001302274">
    <property type="component" value="Unassembled WGS sequence"/>
</dbReference>
<keyword evidence="1" id="KW-1133">Transmembrane helix</keyword>
<evidence type="ECO:0008006" key="4">
    <source>
        <dbReference type="Google" id="ProtNLM"/>
    </source>
</evidence>
<evidence type="ECO:0000313" key="2">
    <source>
        <dbReference type="EMBL" id="MEA9357089.1"/>
    </source>
</evidence>
<keyword evidence="1" id="KW-0472">Membrane</keyword>
<name>A0ABU5VXN9_9BACT</name>
<keyword evidence="3" id="KW-1185">Reference proteome</keyword>
<dbReference type="EMBL" id="JAYGJQ010000002">
    <property type="protein sequence ID" value="MEA9357089.1"/>
    <property type="molecule type" value="Genomic_DNA"/>
</dbReference>
<protein>
    <recommendedName>
        <fullName evidence="4">Zinc-finger domain-containing protein</fullName>
    </recommendedName>
</protein>
<evidence type="ECO:0000313" key="3">
    <source>
        <dbReference type="Proteomes" id="UP001302274"/>
    </source>
</evidence>
<sequence>MDRRNVQVLSASGNSLKSCIHTKSIFSLIDLDFEDEAFVSINKHADKCEACSTALKNFELQNQQATFFIPKPQIDADTKASFEREVHDVFRVFELNEKEQLRLKIKKKIKNIDTAGTEFLKNLSSKNMIKTYVLGLMLFVVLRQFFS</sequence>
<dbReference type="RefSeq" id="WP_323576983.1">
    <property type="nucleotide sequence ID" value="NZ_JAYGJQ010000002.1"/>
</dbReference>
<organism evidence="2 3">
    <name type="scientific">Bacteriovorax antarcticus</name>
    <dbReference type="NCBI Taxonomy" id="3088717"/>
    <lineage>
        <taxon>Bacteria</taxon>
        <taxon>Pseudomonadati</taxon>
        <taxon>Bdellovibrionota</taxon>
        <taxon>Bacteriovoracia</taxon>
        <taxon>Bacteriovoracales</taxon>
        <taxon>Bacteriovoracaceae</taxon>
        <taxon>Bacteriovorax</taxon>
    </lineage>
</organism>
<evidence type="ECO:0000256" key="1">
    <source>
        <dbReference type="SAM" id="Phobius"/>
    </source>
</evidence>
<accession>A0ABU5VXN9</accession>
<proteinExistence type="predicted"/>
<gene>
    <name evidence="2" type="ORF">SHI21_12765</name>
</gene>
<feature type="transmembrane region" description="Helical" evidence="1">
    <location>
        <begin position="129"/>
        <end position="146"/>
    </location>
</feature>
<reference evidence="2 3" key="1">
    <citation type="submission" date="2023-11" db="EMBL/GenBank/DDBJ databases">
        <title>A Novel Polar Bacteriovorax (B. antarcticus) Isolated from the Biocrust in Antarctica.</title>
        <authorList>
            <person name="Mun W."/>
            <person name="Choi S.Y."/>
            <person name="Mitchell R.J."/>
        </authorList>
    </citation>
    <scope>NUCLEOTIDE SEQUENCE [LARGE SCALE GENOMIC DNA]</scope>
    <source>
        <strain evidence="2 3">PP10</strain>
    </source>
</reference>
<comment type="caution">
    <text evidence="2">The sequence shown here is derived from an EMBL/GenBank/DDBJ whole genome shotgun (WGS) entry which is preliminary data.</text>
</comment>